<feature type="compositionally biased region" description="Pro residues" evidence="1">
    <location>
        <begin position="39"/>
        <end position="53"/>
    </location>
</feature>
<feature type="compositionally biased region" description="Low complexity" evidence="1">
    <location>
        <begin position="54"/>
        <end position="67"/>
    </location>
</feature>
<proteinExistence type="predicted"/>
<dbReference type="AlphaFoldDB" id="A0A1Y2AK41"/>
<keyword evidence="3" id="KW-1185">Reference proteome</keyword>
<organism evidence="2 3">
    <name type="scientific">Naematelia encephala</name>
    <dbReference type="NCBI Taxonomy" id="71784"/>
    <lineage>
        <taxon>Eukaryota</taxon>
        <taxon>Fungi</taxon>
        <taxon>Dikarya</taxon>
        <taxon>Basidiomycota</taxon>
        <taxon>Agaricomycotina</taxon>
        <taxon>Tremellomycetes</taxon>
        <taxon>Tremellales</taxon>
        <taxon>Naemateliaceae</taxon>
        <taxon>Naematelia</taxon>
    </lineage>
</organism>
<reference evidence="2 3" key="1">
    <citation type="submission" date="2016-07" db="EMBL/GenBank/DDBJ databases">
        <title>Pervasive Adenine N6-methylation of Active Genes in Fungi.</title>
        <authorList>
            <consortium name="DOE Joint Genome Institute"/>
            <person name="Mondo S.J."/>
            <person name="Dannebaum R.O."/>
            <person name="Kuo R.C."/>
            <person name="Labutti K."/>
            <person name="Haridas S."/>
            <person name="Kuo A."/>
            <person name="Salamov A."/>
            <person name="Ahrendt S.R."/>
            <person name="Lipzen A."/>
            <person name="Sullivan W."/>
            <person name="Andreopoulos W.B."/>
            <person name="Clum A."/>
            <person name="Lindquist E."/>
            <person name="Daum C."/>
            <person name="Ramamoorthy G.K."/>
            <person name="Gryganskyi A."/>
            <person name="Culley D."/>
            <person name="Magnuson J.K."/>
            <person name="James T.Y."/>
            <person name="O'Malley M.A."/>
            <person name="Stajich J.E."/>
            <person name="Spatafora J.W."/>
            <person name="Visel A."/>
            <person name="Grigoriev I.V."/>
        </authorList>
    </citation>
    <scope>NUCLEOTIDE SEQUENCE [LARGE SCALE GENOMIC DNA]</scope>
    <source>
        <strain evidence="2 3">68-887.2</strain>
    </source>
</reference>
<evidence type="ECO:0000313" key="3">
    <source>
        <dbReference type="Proteomes" id="UP000193986"/>
    </source>
</evidence>
<comment type="caution">
    <text evidence="2">The sequence shown here is derived from an EMBL/GenBank/DDBJ whole genome shotgun (WGS) entry which is preliminary data.</text>
</comment>
<evidence type="ECO:0000256" key="1">
    <source>
        <dbReference type="SAM" id="MobiDB-lite"/>
    </source>
</evidence>
<feature type="compositionally biased region" description="Polar residues" evidence="1">
    <location>
        <begin position="85"/>
        <end position="97"/>
    </location>
</feature>
<dbReference type="EMBL" id="MCFC01000095">
    <property type="protein sequence ID" value="ORY22325.1"/>
    <property type="molecule type" value="Genomic_DNA"/>
</dbReference>
<dbReference type="InParanoid" id="A0A1Y2AK41"/>
<name>A0A1Y2AK41_9TREE</name>
<sequence>MGLFNAIRRQVSSTFDQLDNRRRRQQSRHPETAGAGPSSPSPSSLPPPPPREPFPTSTASTASTAPTVTPPFPIPSSRTERYSDHPSTIIQTPTDPQLEQPISLDVLQRLSPPPLAQPLIFRSSLRDELPYDRDVYALRRRVEPEIEMLVQTTEEPDIQTIFGRICDQIIRPKSNYWPVGGDVVQPQLRFYNQLNIGYLNVNGGKALDETIFDRNVKALYEVARASESYSCLELQSC</sequence>
<dbReference type="Proteomes" id="UP000193986">
    <property type="component" value="Unassembled WGS sequence"/>
</dbReference>
<accession>A0A1Y2AK41</accession>
<feature type="region of interest" description="Disordered" evidence="1">
    <location>
        <begin position="1"/>
        <end position="98"/>
    </location>
</feature>
<gene>
    <name evidence="2" type="ORF">BCR39DRAFT_551788</name>
</gene>
<evidence type="ECO:0000313" key="2">
    <source>
        <dbReference type="EMBL" id="ORY22325.1"/>
    </source>
</evidence>
<protein>
    <submittedName>
        <fullName evidence="2">Uncharacterized protein</fullName>
    </submittedName>
</protein>